<evidence type="ECO:0000259" key="8">
    <source>
        <dbReference type="PROSITE" id="PS50112"/>
    </source>
</evidence>
<evidence type="ECO:0000256" key="6">
    <source>
        <dbReference type="ARBA" id="ARBA00022777"/>
    </source>
</evidence>
<dbReference type="Pfam" id="PF08447">
    <property type="entry name" value="PAS_3"/>
    <property type="match status" value="1"/>
</dbReference>
<keyword evidence="4" id="KW-0597">Phosphoprotein</keyword>
<protein>
    <recommendedName>
        <fullName evidence="3">histidine kinase</fullName>
        <ecNumber evidence="3">2.7.13.3</ecNumber>
    </recommendedName>
</protein>
<feature type="domain" description="PAS" evidence="8">
    <location>
        <begin position="20"/>
        <end position="86"/>
    </location>
</feature>
<dbReference type="Gene3D" id="1.10.287.130">
    <property type="match status" value="1"/>
</dbReference>
<dbReference type="InterPro" id="IPR003661">
    <property type="entry name" value="HisK_dim/P_dom"/>
</dbReference>
<evidence type="ECO:0000256" key="1">
    <source>
        <dbReference type="ARBA" id="ARBA00000085"/>
    </source>
</evidence>
<dbReference type="GO" id="GO:0005524">
    <property type="term" value="F:ATP binding"/>
    <property type="evidence" value="ECO:0007669"/>
    <property type="project" value="UniProtKB-KW"/>
</dbReference>
<dbReference type="SUPFAM" id="SSF55785">
    <property type="entry name" value="PYP-like sensor domain (PAS domain)"/>
    <property type="match status" value="2"/>
</dbReference>
<dbReference type="InterPro" id="IPR013655">
    <property type="entry name" value="PAS_fold_3"/>
</dbReference>
<feature type="domain" description="PAC" evidence="9">
    <location>
        <begin position="260"/>
        <end position="312"/>
    </location>
</feature>
<dbReference type="PROSITE" id="PS50109">
    <property type="entry name" value="HIS_KIN"/>
    <property type="match status" value="1"/>
</dbReference>
<dbReference type="Pfam" id="PF00512">
    <property type="entry name" value="HisKA"/>
    <property type="match status" value="1"/>
</dbReference>
<dbReference type="InterPro" id="IPR000014">
    <property type="entry name" value="PAS"/>
</dbReference>
<dbReference type="InterPro" id="IPR004358">
    <property type="entry name" value="Sig_transdc_His_kin-like_C"/>
</dbReference>
<dbReference type="SUPFAM" id="SSF55874">
    <property type="entry name" value="ATPase domain of HSP90 chaperone/DNA topoisomerase II/histidine kinase"/>
    <property type="match status" value="1"/>
</dbReference>
<dbReference type="PANTHER" id="PTHR43547:SF2">
    <property type="entry name" value="HYBRID SIGNAL TRANSDUCTION HISTIDINE KINASE C"/>
    <property type="match status" value="1"/>
</dbReference>
<keyword evidence="6" id="KW-0418">Kinase</keyword>
<keyword evidence="10" id="KW-0547">Nucleotide-binding</keyword>
<evidence type="ECO:0000256" key="5">
    <source>
        <dbReference type="ARBA" id="ARBA00022679"/>
    </source>
</evidence>
<dbReference type="SUPFAM" id="SSF47384">
    <property type="entry name" value="Homodimeric domain of signal transducing histidine kinase"/>
    <property type="match status" value="1"/>
</dbReference>
<dbReference type="Gene3D" id="3.30.450.20">
    <property type="entry name" value="PAS domain"/>
    <property type="match status" value="2"/>
</dbReference>
<comment type="caution">
    <text evidence="10">The sequence shown here is derived from an EMBL/GenBank/DDBJ whole genome shotgun (WGS) entry which is preliminary data.</text>
</comment>
<reference evidence="10" key="1">
    <citation type="submission" date="2022-08" db="EMBL/GenBank/DDBJ databases">
        <authorList>
            <person name="Kim S.-J."/>
        </authorList>
    </citation>
    <scope>NUCLEOTIDE SEQUENCE</scope>
    <source>
        <strain evidence="10">KJ</strain>
    </source>
</reference>
<dbReference type="InterPro" id="IPR035965">
    <property type="entry name" value="PAS-like_dom_sf"/>
</dbReference>
<evidence type="ECO:0000256" key="4">
    <source>
        <dbReference type="ARBA" id="ARBA00022553"/>
    </source>
</evidence>
<evidence type="ECO:0000259" key="9">
    <source>
        <dbReference type="PROSITE" id="PS50113"/>
    </source>
</evidence>
<dbReference type="SMART" id="SM00388">
    <property type="entry name" value="HisKA"/>
    <property type="match status" value="1"/>
</dbReference>
<evidence type="ECO:0000313" key="10">
    <source>
        <dbReference type="EMBL" id="MDT8837001.1"/>
    </source>
</evidence>
<dbReference type="PRINTS" id="PR00344">
    <property type="entry name" value="BCTRLSENSOR"/>
</dbReference>
<evidence type="ECO:0000256" key="3">
    <source>
        <dbReference type="ARBA" id="ARBA00012438"/>
    </source>
</evidence>
<dbReference type="GO" id="GO:0005886">
    <property type="term" value="C:plasma membrane"/>
    <property type="evidence" value="ECO:0007669"/>
    <property type="project" value="UniProtKB-SubCell"/>
</dbReference>
<accession>A0AAP5Q3U7</accession>
<name>A0AAP5Q3U7_9BURK</name>
<evidence type="ECO:0000313" key="11">
    <source>
        <dbReference type="Proteomes" id="UP001246473"/>
    </source>
</evidence>
<dbReference type="InterPro" id="IPR000700">
    <property type="entry name" value="PAS-assoc_C"/>
</dbReference>
<dbReference type="Proteomes" id="UP001246473">
    <property type="component" value="Unassembled WGS sequence"/>
</dbReference>
<dbReference type="PANTHER" id="PTHR43547">
    <property type="entry name" value="TWO-COMPONENT HISTIDINE KINASE"/>
    <property type="match status" value="1"/>
</dbReference>
<sequence length="556" mass="61354">MDLRRNNLSAVNDSFDAAWAFEALPHAYMILNQRYEVVLANASYLALTGQSLSDLQGKSIYEINQFGAPEQREARRVWLDSVLKAGSAGASQWSPLFRYEMPERRRDENGDLSVTDGTVIRYWKIKADRLPARHGDGGKIALCVVEVTDSVSEDERNQRERAKLRSQAQLRQVIADEAMAKLRDNQERFQFALAFSQLGAWEIDPATGTMECTEQCSVNLGIPANAALTESRLIDEVVHPDDRTRFREAMTAALASHEPFEVDFRVGWADERVRWILVRGVGRYLQDGSLLRVLGFTLDITARKESELEQREIAESEKRAREESDRLAVAMDHFVTTVSHELRSPLSAILAWSNLLERAADPAHVTRAVSVISRNVRQLAHMVDDLLDSGAIVSGKLSVHPRPVDLGALAGIVAEDMRVHAEAKNLQLIADDLSSVTVLADENRMKQVVWNLVSNAVKFTEQGTIELSVVADGDQVELAVRDTGVGLDAASIERIFERFEQLGASGSGRVAGLGLGLWLVKNLVDLHGGTITAESDGPGLGATFRVRLAASRQVAP</sequence>
<dbReference type="CDD" id="cd00082">
    <property type="entry name" value="HisKA"/>
    <property type="match status" value="1"/>
</dbReference>
<dbReference type="InterPro" id="IPR036890">
    <property type="entry name" value="HATPase_C_sf"/>
</dbReference>
<dbReference type="EC" id="2.7.13.3" evidence="3"/>
<dbReference type="Gene3D" id="3.30.565.10">
    <property type="entry name" value="Histidine kinase-like ATPase, C-terminal domain"/>
    <property type="match status" value="1"/>
</dbReference>
<dbReference type="InterPro" id="IPR036097">
    <property type="entry name" value="HisK_dim/P_sf"/>
</dbReference>
<organism evidence="10 11">
    <name type="scientific">Paraburkholderia fungorum</name>
    <dbReference type="NCBI Taxonomy" id="134537"/>
    <lineage>
        <taxon>Bacteria</taxon>
        <taxon>Pseudomonadati</taxon>
        <taxon>Pseudomonadota</taxon>
        <taxon>Betaproteobacteria</taxon>
        <taxon>Burkholderiales</taxon>
        <taxon>Burkholderiaceae</taxon>
        <taxon>Paraburkholderia</taxon>
    </lineage>
</organism>
<dbReference type="RefSeq" id="WP_106352619.1">
    <property type="nucleotide sequence ID" value="NZ_JANSLM010000002.1"/>
</dbReference>
<evidence type="ECO:0000256" key="2">
    <source>
        <dbReference type="ARBA" id="ARBA00004429"/>
    </source>
</evidence>
<dbReference type="CDD" id="cd00130">
    <property type="entry name" value="PAS"/>
    <property type="match status" value="2"/>
</dbReference>
<dbReference type="SMART" id="SM00387">
    <property type="entry name" value="HATPase_c"/>
    <property type="match status" value="1"/>
</dbReference>
<comment type="subcellular location">
    <subcellularLocation>
        <location evidence="2">Cell inner membrane</location>
        <topology evidence="2">Multi-pass membrane protein</topology>
    </subcellularLocation>
</comment>
<dbReference type="CDD" id="cd16922">
    <property type="entry name" value="HATPase_EvgS-ArcB-TorS-like"/>
    <property type="match status" value="1"/>
</dbReference>
<dbReference type="InterPro" id="IPR005467">
    <property type="entry name" value="His_kinase_dom"/>
</dbReference>
<keyword evidence="10" id="KW-0067">ATP-binding</keyword>
<proteinExistence type="predicted"/>
<dbReference type="Pfam" id="PF02518">
    <property type="entry name" value="HATPase_c"/>
    <property type="match status" value="1"/>
</dbReference>
<dbReference type="FunFam" id="3.30.565.10:FF:000006">
    <property type="entry name" value="Sensor histidine kinase WalK"/>
    <property type="match status" value="1"/>
</dbReference>
<gene>
    <name evidence="10" type="ORF">ParKJ_06215</name>
</gene>
<keyword evidence="5" id="KW-0808">Transferase</keyword>
<dbReference type="SMART" id="SM00091">
    <property type="entry name" value="PAS"/>
    <property type="match status" value="2"/>
</dbReference>
<evidence type="ECO:0000259" key="7">
    <source>
        <dbReference type="PROSITE" id="PS50109"/>
    </source>
</evidence>
<dbReference type="PROSITE" id="PS50112">
    <property type="entry name" value="PAS"/>
    <property type="match status" value="1"/>
</dbReference>
<dbReference type="PROSITE" id="PS50113">
    <property type="entry name" value="PAC"/>
    <property type="match status" value="1"/>
</dbReference>
<dbReference type="InterPro" id="IPR003594">
    <property type="entry name" value="HATPase_dom"/>
</dbReference>
<dbReference type="GO" id="GO:0000155">
    <property type="term" value="F:phosphorelay sensor kinase activity"/>
    <property type="evidence" value="ECO:0007669"/>
    <property type="project" value="InterPro"/>
</dbReference>
<dbReference type="EMBL" id="JANSLM010000002">
    <property type="protein sequence ID" value="MDT8837001.1"/>
    <property type="molecule type" value="Genomic_DNA"/>
</dbReference>
<dbReference type="AlphaFoldDB" id="A0AAP5Q3U7"/>
<feature type="domain" description="Histidine kinase" evidence="7">
    <location>
        <begin position="337"/>
        <end position="552"/>
    </location>
</feature>
<comment type="catalytic activity">
    <reaction evidence="1">
        <text>ATP + protein L-histidine = ADP + protein N-phospho-L-histidine.</text>
        <dbReference type="EC" id="2.7.13.3"/>
    </reaction>
</comment>